<dbReference type="Pfam" id="PF04402">
    <property type="entry name" value="SIMPL"/>
    <property type="match status" value="1"/>
</dbReference>
<comment type="caution">
    <text evidence="2">The sequence shown here is derived from an EMBL/GenBank/DDBJ whole genome shotgun (WGS) entry which is preliminary data.</text>
</comment>
<dbReference type="Gene3D" id="3.30.70.2970">
    <property type="entry name" value="Protein of unknown function (DUF541), domain 2"/>
    <property type="match status" value="1"/>
</dbReference>
<feature type="chain" id="PRO_5011983978" description="SIMPL domain-containing protein" evidence="1">
    <location>
        <begin position="39"/>
        <end position="248"/>
    </location>
</feature>
<name>A0A1T0CHX0_9GAMM</name>
<evidence type="ECO:0000256" key="1">
    <source>
        <dbReference type="SAM" id="SignalP"/>
    </source>
</evidence>
<protein>
    <recommendedName>
        <fullName evidence="4">SIMPL domain-containing protein</fullName>
    </recommendedName>
</protein>
<dbReference type="RefSeq" id="WP_078306928.1">
    <property type="nucleotide sequence ID" value="NZ_MUYT01000004.1"/>
</dbReference>
<dbReference type="STRING" id="90241.B0682_04940"/>
<accession>A0A1T0CHX0</accession>
<dbReference type="PANTHER" id="PTHR34387">
    <property type="entry name" value="SLR1258 PROTEIN"/>
    <property type="match status" value="1"/>
</dbReference>
<reference evidence="2 3" key="1">
    <citation type="submission" date="2017-02" db="EMBL/GenBank/DDBJ databases">
        <title>Draft genome sequence of Moraxella lincolnii CCUG 9405T type strain.</title>
        <authorList>
            <person name="Salva-Serra F."/>
            <person name="Engstrom-Jakobsson H."/>
            <person name="Thorell K."/>
            <person name="Jaen-Luchoro D."/>
            <person name="Gonzales-Siles L."/>
            <person name="Karlsson R."/>
            <person name="Yazdan S."/>
            <person name="Boulund F."/>
            <person name="Johnning A."/>
            <person name="Engstrand L."/>
            <person name="Kristiansson E."/>
            <person name="Moore E."/>
        </authorList>
    </citation>
    <scope>NUCLEOTIDE SEQUENCE [LARGE SCALE GENOMIC DNA]</scope>
    <source>
        <strain evidence="2 3">CCUG 9405</strain>
    </source>
</reference>
<dbReference type="Gene3D" id="3.30.110.170">
    <property type="entry name" value="Protein of unknown function (DUF541), domain 1"/>
    <property type="match status" value="1"/>
</dbReference>
<dbReference type="AlphaFoldDB" id="A0A1T0CHX0"/>
<dbReference type="Proteomes" id="UP000191094">
    <property type="component" value="Unassembled WGS sequence"/>
</dbReference>
<keyword evidence="3" id="KW-1185">Reference proteome</keyword>
<dbReference type="PANTHER" id="PTHR34387:SF1">
    <property type="entry name" value="PERIPLASMIC IMMUNOGENIC PROTEIN"/>
    <property type="match status" value="1"/>
</dbReference>
<dbReference type="InterPro" id="IPR052022">
    <property type="entry name" value="26kDa_periplasmic_antigen"/>
</dbReference>
<gene>
    <name evidence="2" type="ORF">B0682_04940</name>
</gene>
<proteinExistence type="predicted"/>
<evidence type="ECO:0000313" key="2">
    <source>
        <dbReference type="EMBL" id="OOS21934.1"/>
    </source>
</evidence>
<feature type="signal peptide" evidence="1">
    <location>
        <begin position="1"/>
        <end position="38"/>
    </location>
</feature>
<dbReference type="InterPro" id="IPR007497">
    <property type="entry name" value="SIMPL/DUF541"/>
</dbReference>
<evidence type="ECO:0000313" key="3">
    <source>
        <dbReference type="Proteomes" id="UP000191094"/>
    </source>
</evidence>
<sequence>MKTPKKITLVNIKRASSMALTILTTLAVFSGIATAVHAQPTGYDQLSFSTQVSDEIANDEVQASLYKKAQAKTAKDLATQLNTAINQAMLTAKRYPSITVSTGQQNTYPRYDDNHKIIGWTGEAYVQIKSSDMNAVSQLIAQLQDNLLMGDIHFTVSKQRQNQIEIQLKERASKAFQEQASRLAHTWGANGHRLISVTLTSNTHQPPIPIGSMYSLADAQLTAVPTQEFESGNSVISVIADGKIELVR</sequence>
<evidence type="ECO:0008006" key="4">
    <source>
        <dbReference type="Google" id="ProtNLM"/>
    </source>
</evidence>
<keyword evidence="1" id="KW-0732">Signal</keyword>
<dbReference type="GO" id="GO:0006974">
    <property type="term" value="P:DNA damage response"/>
    <property type="evidence" value="ECO:0007669"/>
    <property type="project" value="TreeGrafter"/>
</dbReference>
<organism evidence="2 3">
    <name type="scientific">Lwoffella lincolnii</name>
    <dbReference type="NCBI Taxonomy" id="90241"/>
    <lineage>
        <taxon>Bacteria</taxon>
        <taxon>Pseudomonadati</taxon>
        <taxon>Pseudomonadota</taxon>
        <taxon>Gammaproteobacteria</taxon>
        <taxon>Moraxellales</taxon>
        <taxon>Moraxellaceae</taxon>
        <taxon>Lwoffella</taxon>
    </lineage>
</organism>
<dbReference type="EMBL" id="MUYT01000004">
    <property type="protein sequence ID" value="OOS21934.1"/>
    <property type="molecule type" value="Genomic_DNA"/>
</dbReference>